<feature type="compositionally biased region" description="Polar residues" evidence="1">
    <location>
        <begin position="75"/>
        <end position="84"/>
    </location>
</feature>
<feature type="non-terminal residue" evidence="2">
    <location>
        <position position="284"/>
    </location>
</feature>
<feature type="region of interest" description="Disordered" evidence="1">
    <location>
        <begin position="1"/>
        <end position="84"/>
    </location>
</feature>
<feature type="compositionally biased region" description="Acidic residues" evidence="1">
    <location>
        <begin position="102"/>
        <end position="111"/>
    </location>
</feature>
<feature type="compositionally biased region" description="Polar residues" evidence="1">
    <location>
        <begin position="238"/>
        <end position="257"/>
    </location>
</feature>
<comment type="caution">
    <text evidence="2">The sequence shown here is derived from an EMBL/GenBank/DDBJ whole genome shotgun (WGS) entry which is preliminary data.</text>
</comment>
<feature type="compositionally biased region" description="Basic and acidic residues" evidence="1">
    <location>
        <begin position="14"/>
        <end position="34"/>
    </location>
</feature>
<feature type="region of interest" description="Disordered" evidence="1">
    <location>
        <begin position="225"/>
        <end position="284"/>
    </location>
</feature>
<proteinExistence type="predicted"/>
<protein>
    <submittedName>
        <fullName evidence="2">Uncharacterized protein</fullName>
    </submittedName>
</protein>
<dbReference type="AlphaFoldDB" id="A0A820HNX8"/>
<evidence type="ECO:0000256" key="1">
    <source>
        <dbReference type="SAM" id="MobiDB-lite"/>
    </source>
</evidence>
<dbReference type="EMBL" id="CAJOAZ010015703">
    <property type="protein sequence ID" value="CAF4296163.1"/>
    <property type="molecule type" value="Genomic_DNA"/>
</dbReference>
<sequence>DEKNTDGGKATKLKIADVAENDEHSSADEKEKNVTNKVSSKTKRKTKRTSNTKRKQNRPKSTSMSERSRRKTVQKGLNGNYWNVVQIDRNSTTSTYNSNQLNDDDDDDDDDNDKREVNLRTLLYSNRTFITCRSPEDSFFLCQVLQDVYNDTKRIRIRWCSLADENGDETKVDDKTHFKFDYEDTLDPKTVLTGIPHVTRHADNTISLKEPDIIETKRLLEKSIRGESLSSDEPMDLSTENNIKTSNKSTSDLSNDSLPIKEALKKIKKRKISPESSRKQPVKK</sequence>
<feature type="compositionally biased region" description="Basic residues" evidence="1">
    <location>
        <begin position="40"/>
        <end position="58"/>
    </location>
</feature>
<feature type="non-terminal residue" evidence="2">
    <location>
        <position position="1"/>
    </location>
</feature>
<evidence type="ECO:0000313" key="3">
    <source>
        <dbReference type="Proteomes" id="UP000663844"/>
    </source>
</evidence>
<name>A0A820HNX8_9BILA</name>
<reference evidence="2" key="1">
    <citation type="submission" date="2021-02" db="EMBL/GenBank/DDBJ databases">
        <authorList>
            <person name="Nowell W R."/>
        </authorList>
    </citation>
    <scope>NUCLEOTIDE SEQUENCE</scope>
</reference>
<feature type="region of interest" description="Disordered" evidence="1">
    <location>
        <begin position="93"/>
        <end position="112"/>
    </location>
</feature>
<dbReference type="Proteomes" id="UP000663844">
    <property type="component" value="Unassembled WGS sequence"/>
</dbReference>
<evidence type="ECO:0000313" key="2">
    <source>
        <dbReference type="EMBL" id="CAF4296163.1"/>
    </source>
</evidence>
<accession>A0A820HNX8</accession>
<gene>
    <name evidence="2" type="ORF">OXD698_LOCUS45839</name>
</gene>
<organism evidence="2 3">
    <name type="scientific">Adineta steineri</name>
    <dbReference type="NCBI Taxonomy" id="433720"/>
    <lineage>
        <taxon>Eukaryota</taxon>
        <taxon>Metazoa</taxon>
        <taxon>Spiralia</taxon>
        <taxon>Gnathifera</taxon>
        <taxon>Rotifera</taxon>
        <taxon>Eurotatoria</taxon>
        <taxon>Bdelloidea</taxon>
        <taxon>Adinetida</taxon>
        <taxon>Adinetidae</taxon>
        <taxon>Adineta</taxon>
    </lineage>
</organism>